<feature type="domain" description="CBM1" evidence="16">
    <location>
        <begin position="362"/>
        <end position="398"/>
    </location>
</feature>
<evidence type="ECO:0000259" key="17">
    <source>
        <dbReference type="PROSITE" id="PS51910"/>
    </source>
</evidence>
<comment type="catalytic activity">
    <reaction evidence="1">
        <text>Random endo-hydrolysis of N-acetyl-beta-D-glucosaminide (1-&gt;4)-beta-linkages in chitin and chitodextrins.</text>
        <dbReference type="EC" id="3.2.1.14"/>
    </reaction>
</comment>
<dbReference type="AlphaFoldDB" id="A0AAN7B5L6"/>
<keyword evidence="6 15" id="KW-0732">Signal</keyword>
<keyword evidence="5" id="KW-0147">Chitin-binding</keyword>
<dbReference type="InterPro" id="IPR045321">
    <property type="entry name" value="Cts1-like"/>
</dbReference>
<comment type="similarity">
    <text evidence="12">Belongs to the glycosyl hydrolase 18 family. Chitinase class III subfamily.</text>
</comment>
<evidence type="ECO:0000256" key="7">
    <source>
        <dbReference type="ARBA" id="ARBA00022801"/>
    </source>
</evidence>
<dbReference type="Gene3D" id="3.20.20.80">
    <property type="entry name" value="Glycosidases"/>
    <property type="match status" value="1"/>
</dbReference>
<dbReference type="EMBL" id="MU858105">
    <property type="protein sequence ID" value="KAK4213666.1"/>
    <property type="molecule type" value="Genomic_DNA"/>
</dbReference>
<dbReference type="Pfam" id="PF00734">
    <property type="entry name" value="CBM_1"/>
    <property type="match status" value="1"/>
</dbReference>
<feature type="region of interest" description="Disordered" evidence="14">
    <location>
        <begin position="329"/>
        <end position="365"/>
    </location>
</feature>
<dbReference type="GO" id="GO:0030248">
    <property type="term" value="F:cellulose binding"/>
    <property type="evidence" value="ECO:0007669"/>
    <property type="project" value="InterPro"/>
</dbReference>
<evidence type="ECO:0000256" key="3">
    <source>
        <dbReference type="ARBA" id="ARBA00012729"/>
    </source>
</evidence>
<keyword evidence="19" id="KW-1185">Reference proteome</keyword>
<sequence>MFSSTVLALGGAVLSLIPGTLAGFSYGASDNVVLYWGQNSAGQAQSQQRLATYCGNSNLDVIPLAFLHSIKNPTLLNFASASDRCTVFDGTQLLKCPEIEADIKTCQGQGKTVVLSIGGATYTEGGFSSASEAVKWANTIWAMFGPDQNNKSINRPFGSAVVDGFDIDVEAVSANLVAFASQLRTNMDAASNKKYLLSAAPQCPFPDAANQDILNSVKFDFVAVQFYNNYCGVQSYVPGSASQFNFNFNVWDNWAKTSSKNPNVKILLGIPGSPSAAGSGYVSGNQLSSVIRYSKQFSSFGGVMAWDMSQVFNNNGFLDSITAALASGGTDPVTTTTKPPISTTLTTSTTRPPITTTTSGPGKVPQWGQCGGNGYTGPTECIPPYKCRALSEWWSQCE</sequence>
<dbReference type="EC" id="3.2.1.14" evidence="3"/>
<reference evidence="18" key="2">
    <citation type="submission" date="2023-05" db="EMBL/GenBank/DDBJ databases">
        <authorList>
            <consortium name="Lawrence Berkeley National Laboratory"/>
            <person name="Steindorff A."/>
            <person name="Hensen N."/>
            <person name="Bonometti L."/>
            <person name="Westerberg I."/>
            <person name="Brannstrom I.O."/>
            <person name="Guillou S."/>
            <person name="Cros-Aarteil S."/>
            <person name="Calhoun S."/>
            <person name="Haridas S."/>
            <person name="Kuo A."/>
            <person name="Mondo S."/>
            <person name="Pangilinan J."/>
            <person name="Riley R."/>
            <person name="Labutti K."/>
            <person name="Andreopoulos B."/>
            <person name="Lipzen A."/>
            <person name="Chen C."/>
            <person name="Yanf M."/>
            <person name="Daum C."/>
            <person name="Ng V."/>
            <person name="Clum A."/>
            <person name="Ohm R."/>
            <person name="Martin F."/>
            <person name="Silar P."/>
            <person name="Natvig D."/>
            <person name="Lalanne C."/>
            <person name="Gautier V."/>
            <person name="Ament-Velasquez S.L."/>
            <person name="Kruys A."/>
            <person name="Hutchinson M.I."/>
            <person name="Powell A.J."/>
            <person name="Barry K."/>
            <person name="Miller A.N."/>
            <person name="Grigoriev I.V."/>
            <person name="Debuchy R."/>
            <person name="Gladieux P."/>
            <person name="Thoren M.H."/>
            <person name="Johannesson H."/>
        </authorList>
    </citation>
    <scope>NUCLEOTIDE SEQUENCE</scope>
    <source>
        <strain evidence="18">PSN293</strain>
    </source>
</reference>
<keyword evidence="8" id="KW-0146">Chitin degradation</keyword>
<keyword evidence="7 13" id="KW-0378">Hydrolase</keyword>
<keyword evidence="11" id="KW-0624">Polysaccharide degradation</keyword>
<dbReference type="InterPro" id="IPR035971">
    <property type="entry name" value="CBD_sf"/>
</dbReference>
<evidence type="ECO:0000256" key="11">
    <source>
        <dbReference type="ARBA" id="ARBA00023326"/>
    </source>
</evidence>
<feature type="domain" description="GH18" evidence="17">
    <location>
        <begin position="30"/>
        <end position="328"/>
    </location>
</feature>
<evidence type="ECO:0000259" key="16">
    <source>
        <dbReference type="PROSITE" id="PS51164"/>
    </source>
</evidence>
<dbReference type="InterPro" id="IPR017853">
    <property type="entry name" value="GH"/>
</dbReference>
<organism evidence="18 19">
    <name type="scientific">Rhypophila decipiens</name>
    <dbReference type="NCBI Taxonomy" id="261697"/>
    <lineage>
        <taxon>Eukaryota</taxon>
        <taxon>Fungi</taxon>
        <taxon>Dikarya</taxon>
        <taxon>Ascomycota</taxon>
        <taxon>Pezizomycotina</taxon>
        <taxon>Sordariomycetes</taxon>
        <taxon>Sordariomycetidae</taxon>
        <taxon>Sordariales</taxon>
        <taxon>Naviculisporaceae</taxon>
        <taxon>Rhypophila</taxon>
    </lineage>
</organism>
<evidence type="ECO:0000256" key="5">
    <source>
        <dbReference type="ARBA" id="ARBA00022669"/>
    </source>
</evidence>
<evidence type="ECO:0000313" key="18">
    <source>
        <dbReference type="EMBL" id="KAK4213666.1"/>
    </source>
</evidence>
<evidence type="ECO:0000256" key="1">
    <source>
        <dbReference type="ARBA" id="ARBA00000822"/>
    </source>
</evidence>
<dbReference type="InterPro" id="IPR050542">
    <property type="entry name" value="Glycosyl_Hydrlase18_Chitinase"/>
</dbReference>
<evidence type="ECO:0000256" key="8">
    <source>
        <dbReference type="ARBA" id="ARBA00023024"/>
    </source>
</evidence>
<evidence type="ECO:0000256" key="2">
    <source>
        <dbReference type="ARBA" id="ARBA00004613"/>
    </source>
</evidence>
<dbReference type="PROSITE" id="PS00562">
    <property type="entry name" value="CBM1_1"/>
    <property type="match status" value="1"/>
</dbReference>
<keyword evidence="4" id="KW-0964">Secreted</keyword>
<dbReference type="GO" id="GO:0005576">
    <property type="term" value="C:extracellular region"/>
    <property type="evidence" value="ECO:0007669"/>
    <property type="project" value="UniProtKB-SubCell"/>
</dbReference>
<evidence type="ECO:0000256" key="6">
    <source>
        <dbReference type="ARBA" id="ARBA00022729"/>
    </source>
</evidence>
<dbReference type="InterPro" id="IPR000254">
    <property type="entry name" value="CBD"/>
</dbReference>
<accession>A0AAN7B5L6</accession>
<comment type="caution">
    <text evidence="18">The sequence shown here is derived from an EMBL/GenBank/DDBJ whole genome shotgun (WGS) entry which is preliminary data.</text>
</comment>
<dbReference type="GO" id="GO:0008843">
    <property type="term" value="F:endochitinase activity"/>
    <property type="evidence" value="ECO:0007669"/>
    <property type="project" value="UniProtKB-EC"/>
</dbReference>
<feature type="signal peptide" evidence="15">
    <location>
        <begin position="1"/>
        <end position="22"/>
    </location>
</feature>
<dbReference type="GO" id="GO:0006032">
    <property type="term" value="P:chitin catabolic process"/>
    <property type="evidence" value="ECO:0007669"/>
    <property type="project" value="UniProtKB-KW"/>
</dbReference>
<dbReference type="FunFam" id="3.20.20.80:FF:000145">
    <property type="entry name" value="Class III chitinase, putative"/>
    <property type="match status" value="1"/>
</dbReference>
<evidence type="ECO:0000256" key="9">
    <source>
        <dbReference type="ARBA" id="ARBA00023277"/>
    </source>
</evidence>
<evidence type="ECO:0000256" key="13">
    <source>
        <dbReference type="RuleBase" id="RU000489"/>
    </source>
</evidence>
<evidence type="ECO:0000256" key="10">
    <source>
        <dbReference type="ARBA" id="ARBA00023295"/>
    </source>
</evidence>
<evidence type="ECO:0000256" key="4">
    <source>
        <dbReference type="ARBA" id="ARBA00022525"/>
    </source>
</evidence>
<dbReference type="GO" id="GO:0000272">
    <property type="term" value="P:polysaccharide catabolic process"/>
    <property type="evidence" value="ECO:0007669"/>
    <property type="project" value="UniProtKB-KW"/>
</dbReference>
<comment type="subcellular location">
    <subcellularLocation>
        <location evidence="2">Secreted</location>
    </subcellularLocation>
</comment>
<reference evidence="18" key="1">
    <citation type="journal article" date="2023" name="Mol. Phylogenet. Evol.">
        <title>Genome-scale phylogeny and comparative genomics of the fungal order Sordariales.</title>
        <authorList>
            <person name="Hensen N."/>
            <person name="Bonometti L."/>
            <person name="Westerberg I."/>
            <person name="Brannstrom I.O."/>
            <person name="Guillou S."/>
            <person name="Cros-Aarteil S."/>
            <person name="Calhoun S."/>
            <person name="Haridas S."/>
            <person name="Kuo A."/>
            <person name="Mondo S."/>
            <person name="Pangilinan J."/>
            <person name="Riley R."/>
            <person name="LaButti K."/>
            <person name="Andreopoulos B."/>
            <person name="Lipzen A."/>
            <person name="Chen C."/>
            <person name="Yan M."/>
            <person name="Daum C."/>
            <person name="Ng V."/>
            <person name="Clum A."/>
            <person name="Steindorff A."/>
            <person name="Ohm R.A."/>
            <person name="Martin F."/>
            <person name="Silar P."/>
            <person name="Natvig D.O."/>
            <person name="Lalanne C."/>
            <person name="Gautier V."/>
            <person name="Ament-Velasquez S.L."/>
            <person name="Kruys A."/>
            <person name="Hutchinson M.I."/>
            <person name="Powell A.J."/>
            <person name="Barry K."/>
            <person name="Miller A.N."/>
            <person name="Grigoriev I.V."/>
            <person name="Debuchy R."/>
            <person name="Gladieux P."/>
            <person name="Hiltunen Thoren M."/>
            <person name="Johannesson H."/>
        </authorList>
    </citation>
    <scope>NUCLEOTIDE SEQUENCE</scope>
    <source>
        <strain evidence="18">PSN293</strain>
    </source>
</reference>
<dbReference type="PROSITE" id="PS01095">
    <property type="entry name" value="GH18_1"/>
    <property type="match status" value="1"/>
</dbReference>
<dbReference type="PROSITE" id="PS51910">
    <property type="entry name" value="GH18_2"/>
    <property type="match status" value="1"/>
</dbReference>
<proteinExistence type="inferred from homology"/>
<dbReference type="CDD" id="cd02877">
    <property type="entry name" value="GH18_hevamine_XipI_class_III"/>
    <property type="match status" value="1"/>
</dbReference>
<evidence type="ECO:0000313" key="19">
    <source>
        <dbReference type="Proteomes" id="UP001301769"/>
    </source>
</evidence>
<dbReference type="Proteomes" id="UP001301769">
    <property type="component" value="Unassembled WGS sequence"/>
</dbReference>
<gene>
    <name evidence="18" type="ORF">QBC37DRAFT_463569</name>
</gene>
<dbReference type="SMART" id="SM00236">
    <property type="entry name" value="fCBD"/>
    <property type="match status" value="1"/>
</dbReference>
<feature type="chain" id="PRO_5043016881" description="chitinase" evidence="15">
    <location>
        <begin position="23"/>
        <end position="398"/>
    </location>
</feature>
<dbReference type="Pfam" id="PF00704">
    <property type="entry name" value="Glyco_hydro_18"/>
    <property type="match status" value="1"/>
</dbReference>
<evidence type="ECO:0000256" key="12">
    <source>
        <dbReference type="ARBA" id="ARBA00025727"/>
    </source>
</evidence>
<dbReference type="PROSITE" id="PS51164">
    <property type="entry name" value="CBM1_2"/>
    <property type="match status" value="1"/>
</dbReference>
<feature type="compositionally biased region" description="Low complexity" evidence="14">
    <location>
        <begin position="334"/>
        <end position="359"/>
    </location>
</feature>
<evidence type="ECO:0000256" key="14">
    <source>
        <dbReference type="SAM" id="MobiDB-lite"/>
    </source>
</evidence>
<protein>
    <recommendedName>
        <fullName evidence="3">chitinase</fullName>
        <ecNumber evidence="3">3.2.1.14</ecNumber>
    </recommendedName>
</protein>
<dbReference type="SUPFAM" id="SSF51445">
    <property type="entry name" value="(Trans)glycosidases"/>
    <property type="match status" value="1"/>
</dbReference>
<dbReference type="PANTHER" id="PTHR45708">
    <property type="entry name" value="ENDOCHITINASE"/>
    <property type="match status" value="1"/>
</dbReference>
<dbReference type="GO" id="GO:0008061">
    <property type="term" value="F:chitin binding"/>
    <property type="evidence" value="ECO:0007669"/>
    <property type="project" value="UniProtKB-KW"/>
</dbReference>
<name>A0AAN7B5L6_9PEZI</name>
<dbReference type="SUPFAM" id="SSF57180">
    <property type="entry name" value="Cellulose-binding domain"/>
    <property type="match status" value="1"/>
</dbReference>
<keyword evidence="9" id="KW-0119">Carbohydrate metabolism</keyword>
<dbReference type="InterPro" id="IPR001579">
    <property type="entry name" value="Glyco_hydro_18_chit_AS"/>
</dbReference>
<dbReference type="InterPro" id="IPR001223">
    <property type="entry name" value="Glyco_hydro18_cat"/>
</dbReference>
<dbReference type="PANTHER" id="PTHR45708:SF49">
    <property type="entry name" value="ENDOCHITINASE"/>
    <property type="match status" value="1"/>
</dbReference>
<keyword evidence="10 13" id="KW-0326">Glycosidase</keyword>
<evidence type="ECO:0000256" key="15">
    <source>
        <dbReference type="SAM" id="SignalP"/>
    </source>
</evidence>